<name>A0A7W2YKU3_9GAMM</name>
<gene>
    <name evidence="2" type="ORF">H2508_11415</name>
</gene>
<dbReference type="InterPro" id="IPR007655">
    <property type="entry name" value="Slam_C"/>
</dbReference>
<feature type="domain" description="Surface lipoprotein assembly modifier C-terminal" evidence="1">
    <location>
        <begin position="40"/>
        <end position="249"/>
    </location>
</feature>
<dbReference type="SUPFAM" id="SSF56935">
    <property type="entry name" value="Porins"/>
    <property type="match status" value="1"/>
</dbReference>
<evidence type="ECO:0000313" key="3">
    <source>
        <dbReference type="Proteomes" id="UP000539350"/>
    </source>
</evidence>
<dbReference type="EMBL" id="JACFXU010000015">
    <property type="protein sequence ID" value="MBA6413718.1"/>
    <property type="molecule type" value="Genomic_DNA"/>
</dbReference>
<reference evidence="2 3" key="1">
    <citation type="submission" date="2020-07" db="EMBL/GenBank/DDBJ databases">
        <title>Halieaceae bacterium, F7430, whole genome shotgun sequencing project.</title>
        <authorList>
            <person name="Jiang S."/>
            <person name="Liu Z.W."/>
            <person name="Du Z.J."/>
        </authorList>
    </citation>
    <scope>NUCLEOTIDE SEQUENCE [LARGE SCALE GENOMIC DNA]</scope>
    <source>
        <strain evidence="2 3">F7430</strain>
    </source>
</reference>
<accession>A0A7W2YKU3</accession>
<keyword evidence="3" id="KW-1185">Reference proteome</keyword>
<organism evidence="2 3">
    <name type="scientific">Sediminihaliea albiluteola</name>
    <dbReference type="NCBI Taxonomy" id="2758564"/>
    <lineage>
        <taxon>Bacteria</taxon>
        <taxon>Pseudomonadati</taxon>
        <taxon>Pseudomonadota</taxon>
        <taxon>Gammaproteobacteria</taxon>
        <taxon>Cellvibrionales</taxon>
        <taxon>Halieaceae</taxon>
        <taxon>Sediminihaliea</taxon>
    </lineage>
</organism>
<comment type="caution">
    <text evidence="2">The sequence shown here is derived from an EMBL/GenBank/DDBJ whole genome shotgun (WGS) entry which is preliminary data.</text>
</comment>
<sequence>MCCTHSQAAEQPADRPTQYSAELAVGLEYDDNVGVDELDASSSEGDYALTLGAELAMKKPLSDSTKLGLSYDFSQNLYDEFTEVNRQTHILGANLEQDFNKIDTGLSLYYIDSRLAGDSFLQLFRVSPSVSGFIGKKWFARGAYVYSEKTLENNRRRNAQTQAGEADLYFFRRGLRSYFNFGYRYRVEDATAAQFDYQSNSIKLRYVHRIELSRRPIKLEFAWRFEDRNYDGISPIINTRRKDERQRFQVDAEIPILDSAALQFYAGHGNYSSNYSPADYSQGVLGSRFIYRW</sequence>
<dbReference type="Proteomes" id="UP000539350">
    <property type="component" value="Unassembled WGS sequence"/>
</dbReference>
<evidence type="ECO:0000313" key="2">
    <source>
        <dbReference type="EMBL" id="MBA6413718.1"/>
    </source>
</evidence>
<protein>
    <submittedName>
        <fullName evidence="2">DUF560 domain-containing protein</fullName>
    </submittedName>
</protein>
<dbReference type="Pfam" id="PF04575">
    <property type="entry name" value="SlipAM"/>
    <property type="match status" value="1"/>
</dbReference>
<evidence type="ECO:0000259" key="1">
    <source>
        <dbReference type="Pfam" id="PF04575"/>
    </source>
</evidence>
<proteinExistence type="predicted"/>
<dbReference type="AlphaFoldDB" id="A0A7W2YKU3"/>